<sequence>MENAHAAEHHHAHDEQHTFDRKAIWRTFRILLYITIGELILAIGYYSMTFSNPELIKHLLNGIFIILTLAKAFFIIAEFMHLRHEIRNLILTISIPALLFIWFITAFLWDGNSYKNLRNTYDRHYLEHSKEKAPKQEQHGEGHGEEKKHGETQEPGKIH</sequence>
<evidence type="ECO:0000256" key="5">
    <source>
        <dbReference type="ARBA" id="ARBA00023136"/>
    </source>
</evidence>
<keyword evidence="5 7" id="KW-0472">Membrane</keyword>
<evidence type="ECO:0000256" key="6">
    <source>
        <dbReference type="SAM" id="MobiDB-lite"/>
    </source>
</evidence>
<dbReference type="InterPro" id="IPR005171">
    <property type="entry name" value="Cyt_c_oxidase_su4_prok"/>
</dbReference>
<dbReference type="STRING" id="550983.A4R26_11335"/>
<proteinExistence type="predicted"/>
<dbReference type="OrthoDB" id="981917at2"/>
<accession>A0A1V9GBY9</accession>
<keyword evidence="9" id="KW-1185">Reference proteome</keyword>
<name>A0A1V9GBY9_9BACT</name>
<evidence type="ECO:0000256" key="4">
    <source>
        <dbReference type="ARBA" id="ARBA00022989"/>
    </source>
</evidence>
<dbReference type="GO" id="GO:0005886">
    <property type="term" value="C:plasma membrane"/>
    <property type="evidence" value="ECO:0007669"/>
    <property type="project" value="UniProtKB-SubCell"/>
</dbReference>
<protein>
    <recommendedName>
        <fullName evidence="10">Cytochrome C oxidase subunit IV</fullName>
    </recommendedName>
</protein>
<evidence type="ECO:0000256" key="7">
    <source>
        <dbReference type="SAM" id="Phobius"/>
    </source>
</evidence>
<dbReference type="AlphaFoldDB" id="A0A1V9GBY9"/>
<feature type="transmembrane region" description="Helical" evidence="7">
    <location>
        <begin position="59"/>
        <end position="77"/>
    </location>
</feature>
<comment type="caution">
    <text evidence="8">The sequence shown here is derived from an EMBL/GenBank/DDBJ whole genome shotgun (WGS) entry which is preliminary data.</text>
</comment>
<feature type="transmembrane region" description="Helical" evidence="7">
    <location>
        <begin position="30"/>
        <end position="47"/>
    </location>
</feature>
<evidence type="ECO:0000313" key="9">
    <source>
        <dbReference type="Proteomes" id="UP000192276"/>
    </source>
</evidence>
<dbReference type="EMBL" id="LWBP01000002">
    <property type="protein sequence ID" value="OQP68072.1"/>
    <property type="molecule type" value="Genomic_DNA"/>
</dbReference>
<evidence type="ECO:0000313" key="8">
    <source>
        <dbReference type="EMBL" id="OQP68072.1"/>
    </source>
</evidence>
<evidence type="ECO:0000256" key="2">
    <source>
        <dbReference type="ARBA" id="ARBA00022475"/>
    </source>
</evidence>
<keyword evidence="4 7" id="KW-1133">Transmembrane helix</keyword>
<keyword evidence="3 7" id="KW-0812">Transmembrane</keyword>
<reference evidence="9" key="1">
    <citation type="submission" date="2016-04" db="EMBL/GenBank/DDBJ databases">
        <authorList>
            <person name="Chen L."/>
            <person name="Zhuang W."/>
            <person name="Wang G."/>
        </authorList>
    </citation>
    <scope>NUCLEOTIDE SEQUENCE [LARGE SCALE GENOMIC DNA]</scope>
    <source>
        <strain evidence="9">208</strain>
    </source>
</reference>
<evidence type="ECO:0000256" key="1">
    <source>
        <dbReference type="ARBA" id="ARBA00004651"/>
    </source>
</evidence>
<organism evidence="8 9">
    <name type="scientific">Niastella populi</name>
    <dbReference type="NCBI Taxonomy" id="550983"/>
    <lineage>
        <taxon>Bacteria</taxon>
        <taxon>Pseudomonadati</taxon>
        <taxon>Bacteroidota</taxon>
        <taxon>Chitinophagia</taxon>
        <taxon>Chitinophagales</taxon>
        <taxon>Chitinophagaceae</taxon>
        <taxon>Niastella</taxon>
    </lineage>
</organism>
<comment type="subcellular location">
    <subcellularLocation>
        <location evidence="1">Cell membrane</location>
        <topology evidence="1">Multi-pass membrane protein</topology>
    </subcellularLocation>
</comment>
<gene>
    <name evidence="8" type="ORF">A4R26_11335</name>
</gene>
<dbReference type="Proteomes" id="UP000192276">
    <property type="component" value="Unassembled WGS sequence"/>
</dbReference>
<evidence type="ECO:0008006" key="10">
    <source>
        <dbReference type="Google" id="ProtNLM"/>
    </source>
</evidence>
<evidence type="ECO:0000256" key="3">
    <source>
        <dbReference type="ARBA" id="ARBA00022692"/>
    </source>
</evidence>
<keyword evidence="2" id="KW-1003">Cell membrane</keyword>
<dbReference type="RefSeq" id="WP_081160480.1">
    <property type="nucleotide sequence ID" value="NZ_LWBP01000002.1"/>
</dbReference>
<feature type="region of interest" description="Disordered" evidence="6">
    <location>
        <begin position="128"/>
        <end position="159"/>
    </location>
</feature>
<feature type="transmembrane region" description="Helical" evidence="7">
    <location>
        <begin position="89"/>
        <end position="109"/>
    </location>
</feature>
<dbReference type="Pfam" id="PF03626">
    <property type="entry name" value="COX4_pro"/>
    <property type="match status" value="1"/>
</dbReference>